<keyword evidence="2" id="KW-1185">Reference proteome</keyword>
<name>A0ABP8QXS8_9SPHI</name>
<proteinExistence type="predicted"/>
<evidence type="ECO:0000313" key="1">
    <source>
        <dbReference type="EMBL" id="GAA4512749.1"/>
    </source>
</evidence>
<reference evidence="2" key="1">
    <citation type="journal article" date="2019" name="Int. J. Syst. Evol. Microbiol.">
        <title>The Global Catalogue of Microorganisms (GCM) 10K type strain sequencing project: providing services to taxonomists for standard genome sequencing and annotation.</title>
        <authorList>
            <consortium name="The Broad Institute Genomics Platform"/>
            <consortium name="The Broad Institute Genome Sequencing Center for Infectious Disease"/>
            <person name="Wu L."/>
            <person name="Ma J."/>
        </authorList>
    </citation>
    <scope>NUCLEOTIDE SEQUENCE [LARGE SCALE GENOMIC DNA]</scope>
    <source>
        <strain evidence="2">JCM 17858</strain>
    </source>
</reference>
<dbReference type="Proteomes" id="UP001500394">
    <property type="component" value="Unassembled WGS sequence"/>
</dbReference>
<comment type="caution">
    <text evidence="1">The sequence shown here is derived from an EMBL/GenBank/DDBJ whole genome shotgun (WGS) entry which is preliminary data.</text>
</comment>
<evidence type="ECO:0008006" key="3">
    <source>
        <dbReference type="Google" id="ProtNLM"/>
    </source>
</evidence>
<accession>A0ABP8QXS8</accession>
<dbReference type="RefSeq" id="WP_345064863.1">
    <property type="nucleotide sequence ID" value="NZ_BAABGR010000006.1"/>
</dbReference>
<dbReference type="PROSITE" id="PS51257">
    <property type="entry name" value="PROKAR_LIPOPROTEIN"/>
    <property type="match status" value="1"/>
</dbReference>
<organism evidence="1 2">
    <name type="scientific">Sphingobacterium thermophilum</name>
    <dbReference type="NCBI Taxonomy" id="768534"/>
    <lineage>
        <taxon>Bacteria</taxon>
        <taxon>Pseudomonadati</taxon>
        <taxon>Bacteroidota</taxon>
        <taxon>Sphingobacteriia</taxon>
        <taxon>Sphingobacteriales</taxon>
        <taxon>Sphingobacteriaceae</taxon>
        <taxon>Sphingobacterium</taxon>
    </lineage>
</organism>
<protein>
    <recommendedName>
        <fullName evidence="3">Lipoprotein</fullName>
    </recommendedName>
</protein>
<gene>
    <name evidence="1" type="ORF">GCM10023173_07350</name>
</gene>
<sequence>MISKLIKYTVMSVAAVSSYSCHSSFDDHSHAKEINIPQYFKQEIQKLEKLNPQVSKTVNNNDQKENRIVENINWEKELAQFTTIDLNKNNFDSMTKDSVNKVVTYSLSNKNKDTLIVKVIYGEDEIQALDIKKRVNYILFSNDERLYYESGKKYLLQKSQHILGLGERKYYIEGNIQ</sequence>
<dbReference type="EMBL" id="BAABGR010000006">
    <property type="protein sequence ID" value="GAA4512749.1"/>
    <property type="molecule type" value="Genomic_DNA"/>
</dbReference>
<evidence type="ECO:0000313" key="2">
    <source>
        <dbReference type="Proteomes" id="UP001500394"/>
    </source>
</evidence>